<name>A0A7G9WJA3_9FIRM</name>
<feature type="transmembrane region" description="Helical" evidence="1">
    <location>
        <begin position="40"/>
        <end position="62"/>
    </location>
</feature>
<protein>
    <submittedName>
        <fullName evidence="2">DUF3021 family protein</fullName>
    </submittedName>
</protein>
<dbReference type="EMBL" id="CP060696">
    <property type="protein sequence ID" value="QNO18765.1"/>
    <property type="molecule type" value="Genomic_DNA"/>
</dbReference>
<keyword evidence="1" id="KW-0472">Membrane</keyword>
<dbReference type="RefSeq" id="WP_212507833.1">
    <property type="nucleotide sequence ID" value="NZ_CP060696.1"/>
</dbReference>
<feature type="transmembrane region" description="Helical" evidence="1">
    <location>
        <begin position="74"/>
        <end position="95"/>
    </location>
</feature>
<reference evidence="2 3" key="1">
    <citation type="submission" date="2020-08" db="EMBL/GenBank/DDBJ databases">
        <authorList>
            <person name="Ren C."/>
            <person name="Gu Y."/>
            <person name="Xu Y."/>
        </authorList>
    </citation>
    <scope>NUCLEOTIDE SEQUENCE [LARGE SCALE GENOMIC DNA]</scope>
    <source>
        <strain evidence="2 3">LBM18003</strain>
    </source>
</reference>
<evidence type="ECO:0000313" key="3">
    <source>
        <dbReference type="Proteomes" id="UP000516046"/>
    </source>
</evidence>
<evidence type="ECO:0000256" key="1">
    <source>
        <dbReference type="SAM" id="Phobius"/>
    </source>
</evidence>
<feature type="transmembrane region" description="Helical" evidence="1">
    <location>
        <begin position="9"/>
        <end position="28"/>
    </location>
</feature>
<dbReference type="AlphaFoldDB" id="A0A7G9WJA3"/>
<organism evidence="2 3">
    <name type="scientific">Caproicibacterium amylolyticum</name>
    <dbReference type="NCBI Taxonomy" id="2766537"/>
    <lineage>
        <taxon>Bacteria</taxon>
        <taxon>Bacillati</taxon>
        <taxon>Bacillota</taxon>
        <taxon>Clostridia</taxon>
        <taxon>Eubacteriales</taxon>
        <taxon>Oscillospiraceae</taxon>
        <taxon>Caproicibacterium</taxon>
    </lineage>
</organism>
<gene>
    <name evidence="2" type="ORF">H6X83_03790</name>
</gene>
<evidence type="ECO:0000313" key="2">
    <source>
        <dbReference type="EMBL" id="QNO18765.1"/>
    </source>
</evidence>
<keyword evidence="1" id="KW-1133">Transmembrane helix</keyword>
<keyword evidence="1" id="KW-0812">Transmembrane</keyword>
<sequence>MMKRIIQEIFVITCCSYMGVTMLFVLFSNFNMTEPLSNEIALQILCMCFSTALGMLIADKIIDAVNIETLLPEILLRMGICYAIVFFEGVLFHMFPFGIHPLLGISPILLPVYFLTHFVTYHVNVECANEINQKIKSVNEKTKKH</sequence>
<feature type="transmembrane region" description="Helical" evidence="1">
    <location>
        <begin position="101"/>
        <end position="123"/>
    </location>
</feature>
<accession>A0A7G9WJA3</accession>
<proteinExistence type="predicted"/>
<dbReference type="Proteomes" id="UP000516046">
    <property type="component" value="Chromosome"/>
</dbReference>
<keyword evidence="3" id="KW-1185">Reference proteome</keyword>
<dbReference type="KEGG" id="caml:H6X83_03790"/>